<dbReference type="RefSeq" id="WP_045053330.1">
    <property type="nucleotide sequence ID" value="NZ_CAWMDP010000059.1"/>
</dbReference>
<protein>
    <submittedName>
        <fullName evidence="2">Bacteriocin</fullName>
    </submittedName>
</protein>
<evidence type="ECO:0000313" key="3">
    <source>
        <dbReference type="Proteomes" id="UP000032452"/>
    </source>
</evidence>
<dbReference type="AlphaFoldDB" id="A0A0D8ZWU4"/>
<sequence>MSKQNVTQFLADAAQDRALREKFQVATSSDEFLSIAQQLGYNFTTEELQNVIHDYSQGIEVRRHTGIWPWLRSVHWT</sequence>
<dbReference type="InterPro" id="IPR012903">
    <property type="entry name" value="Nif11"/>
</dbReference>
<name>A0A0D8ZWU4_9CYAN</name>
<dbReference type="InterPro" id="IPR022516">
    <property type="entry name" value="CHP03798_Ocin"/>
</dbReference>
<dbReference type="Proteomes" id="UP000032452">
    <property type="component" value="Unassembled WGS sequence"/>
</dbReference>
<dbReference type="NCBIfam" id="TIGR03798">
    <property type="entry name" value="leader_Nif11"/>
    <property type="match status" value="1"/>
</dbReference>
<keyword evidence="3" id="KW-1185">Reference proteome</keyword>
<gene>
    <name evidence="2" type="ORF">UH38_03205</name>
</gene>
<evidence type="ECO:0000259" key="1">
    <source>
        <dbReference type="Pfam" id="PF07862"/>
    </source>
</evidence>
<dbReference type="EMBL" id="JYON01000002">
    <property type="protein sequence ID" value="KJH73225.1"/>
    <property type="molecule type" value="Genomic_DNA"/>
</dbReference>
<organism evidence="2 3">
    <name type="scientific">Aliterella atlantica CENA595</name>
    <dbReference type="NCBI Taxonomy" id="1618023"/>
    <lineage>
        <taxon>Bacteria</taxon>
        <taxon>Bacillati</taxon>
        <taxon>Cyanobacteriota</taxon>
        <taxon>Cyanophyceae</taxon>
        <taxon>Chroococcidiopsidales</taxon>
        <taxon>Aliterellaceae</taxon>
        <taxon>Aliterella</taxon>
    </lineage>
</organism>
<evidence type="ECO:0000313" key="2">
    <source>
        <dbReference type="EMBL" id="KJH73225.1"/>
    </source>
</evidence>
<dbReference type="OrthoDB" id="516068at2"/>
<reference evidence="2 3" key="1">
    <citation type="submission" date="2015-02" db="EMBL/GenBank/DDBJ databases">
        <title>Draft genome of a novel marine cyanobacterium (Chroococcales) isolated from South Atlantic Ocean.</title>
        <authorList>
            <person name="Rigonato J."/>
            <person name="Alvarenga D.O."/>
            <person name="Branco L.H."/>
            <person name="Varani A.M."/>
            <person name="Brandini F.P."/>
            <person name="Fiore M.F."/>
        </authorList>
    </citation>
    <scope>NUCLEOTIDE SEQUENCE [LARGE SCALE GENOMIC DNA]</scope>
    <source>
        <strain evidence="2 3">CENA595</strain>
    </source>
</reference>
<feature type="domain" description="Nif11" evidence="1">
    <location>
        <begin position="1"/>
        <end position="48"/>
    </location>
</feature>
<dbReference type="Pfam" id="PF07862">
    <property type="entry name" value="Nif11"/>
    <property type="match status" value="1"/>
</dbReference>
<accession>A0A0D8ZWU4</accession>
<proteinExistence type="predicted"/>
<comment type="caution">
    <text evidence="2">The sequence shown here is derived from an EMBL/GenBank/DDBJ whole genome shotgun (WGS) entry which is preliminary data.</text>
</comment>